<dbReference type="GO" id="GO:0008290">
    <property type="term" value="C:F-actin capping protein complex"/>
    <property type="evidence" value="ECO:0007669"/>
    <property type="project" value="UniProtKB-UniRule"/>
</dbReference>
<comment type="subcellular location">
    <subcellularLocation>
        <location evidence="1 7">Cytoplasm</location>
        <location evidence="1 7">Cytoskeleton</location>
    </subcellularLocation>
</comment>
<evidence type="ECO:0000313" key="8">
    <source>
        <dbReference type="Proteomes" id="UP000887565"/>
    </source>
</evidence>
<keyword evidence="3 7" id="KW-0117">Actin capping</keyword>
<dbReference type="PANTHER" id="PTHR10619:SF0">
    <property type="entry name" value="F-ACTIN-CAPPING PROTEIN SUBUNIT BETA ISOFORMS 1 AND 2"/>
    <property type="match status" value="1"/>
</dbReference>
<dbReference type="PANTHER" id="PTHR10619">
    <property type="entry name" value="F-ACTIN-CAPPING PROTEIN SUBUNIT BETA"/>
    <property type="match status" value="1"/>
</dbReference>
<proteinExistence type="inferred from homology"/>
<dbReference type="GO" id="GO:0010591">
    <property type="term" value="P:regulation of lamellipodium assembly"/>
    <property type="evidence" value="ECO:0007669"/>
    <property type="project" value="TreeGrafter"/>
</dbReference>
<reference evidence="9" key="1">
    <citation type="submission" date="2022-11" db="UniProtKB">
        <authorList>
            <consortium name="WormBaseParasite"/>
        </authorList>
    </citation>
    <scope>IDENTIFICATION</scope>
</reference>
<evidence type="ECO:0000256" key="5">
    <source>
        <dbReference type="ARBA" id="ARBA00023203"/>
    </source>
</evidence>
<dbReference type="Pfam" id="PF01115">
    <property type="entry name" value="F_actin_cap_B"/>
    <property type="match status" value="1"/>
</dbReference>
<dbReference type="InterPro" id="IPR042276">
    <property type="entry name" value="CapZ_alpha/beta_2"/>
</dbReference>
<keyword evidence="5 7" id="KW-0009">Actin-binding</keyword>
<evidence type="ECO:0000256" key="4">
    <source>
        <dbReference type="ARBA" id="ARBA00022490"/>
    </source>
</evidence>
<dbReference type="AlphaFoldDB" id="A0A915JD44"/>
<keyword evidence="4 7" id="KW-0963">Cytoplasm</keyword>
<dbReference type="GO" id="GO:0000902">
    <property type="term" value="P:cell morphogenesis"/>
    <property type="evidence" value="ECO:0007669"/>
    <property type="project" value="TreeGrafter"/>
</dbReference>
<protein>
    <recommendedName>
        <fullName evidence="7">F-actin-capping protein subunit beta</fullName>
    </recommendedName>
</protein>
<dbReference type="Proteomes" id="UP000887565">
    <property type="component" value="Unplaced"/>
</dbReference>
<evidence type="ECO:0000256" key="3">
    <source>
        <dbReference type="ARBA" id="ARBA00022467"/>
    </source>
</evidence>
<dbReference type="Gene3D" id="3.90.1150.210">
    <property type="entry name" value="F-actin capping protein, beta subunit"/>
    <property type="match status" value="1"/>
</dbReference>
<dbReference type="GO" id="GO:0051490">
    <property type="term" value="P:negative regulation of filopodium assembly"/>
    <property type="evidence" value="ECO:0007669"/>
    <property type="project" value="TreeGrafter"/>
</dbReference>
<dbReference type="SUPFAM" id="SSF90096">
    <property type="entry name" value="Subunits of heterodimeric actin filament capping protein Capz"/>
    <property type="match status" value="1"/>
</dbReference>
<comment type="similarity">
    <text evidence="2 7">Belongs to the F-actin-capping protein beta subunit family.</text>
</comment>
<name>A0A915JD44_ROMCU</name>
<dbReference type="OMA" id="ANSHIMN"/>
<evidence type="ECO:0000313" key="9">
    <source>
        <dbReference type="WBParaSite" id="nRc.2.0.1.t23725-RA"/>
    </source>
</evidence>
<evidence type="ECO:0000256" key="1">
    <source>
        <dbReference type="ARBA" id="ARBA00004245"/>
    </source>
</evidence>
<comment type="subunit">
    <text evidence="7">Heterodimer of an alpha and a beta subunit.</text>
</comment>
<dbReference type="InterPro" id="IPR037282">
    <property type="entry name" value="CapZ_alpha/beta"/>
</dbReference>
<keyword evidence="8" id="KW-1185">Reference proteome</keyword>
<keyword evidence="6 7" id="KW-0206">Cytoskeleton</keyword>
<comment type="function">
    <text evidence="7">F-actin-capping proteins bind in a Ca(2+)-independent manner to the fast growing ends of actin filaments (barbed end) thereby blocking the exchange of subunits at these ends. Unlike other capping proteins (such as gelsolin and severin), these proteins do not sever actin filaments.</text>
</comment>
<accession>A0A915JD44</accession>
<dbReference type="GO" id="GO:0051016">
    <property type="term" value="P:barbed-end actin filament capping"/>
    <property type="evidence" value="ECO:0007669"/>
    <property type="project" value="UniProtKB-UniRule"/>
</dbReference>
<dbReference type="WBParaSite" id="nRc.2.0.1.t23725-RA">
    <property type="protein sequence ID" value="nRc.2.0.1.t23725-RA"/>
    <property type="gene ID" value="nRc.2.0.1.g23725"/>
</dbReference>
<evidence type="ECO:0000256" key="7">
    <source>
        <dbReference type="RuleBase" id="RU365078"/>
    </source>
</evidence>
<sequence>MLWLQTNRQNSGMMNLGGSLTRQMEQDFAVNESTTPHLVNIGRMVEDVENKMRSSLNEIYFSKTCNVVNNLRSMQSQQESIVCRLTIPAFLHRRIHRIYITYCND</sequence>
<organism evidence="8 9">
    <name type="scientific">Romanomermis culicivorax</name>
    <name type="common">Nematode worm</name>
    <dbReference type="NCBI Taxonomy" id="13658"/>
    <lineage>
        <taxon>Eukaryota</taxon>
        <taxon>Metazoa</taxon>
        <taxon>Ecdysozoa</taxon>
        <taxon>Nematoda</taxon>
        <taxon>Enoplea</taxon>
        <taxon>Dorylaimia</taxon>
        <taxon>Mermithida</taxon>
        <taxon>Mermithoidea</taxon>
        <taxon>Mermithidae</taxon>
        <taxon>Romanomermis</taxon>
    </lineage>
</organism>
<evidence type="ECO:0000256" key="6">
    <source>
        <dbReference type="ARBA" id="ARBA00023212"/>
    </source>
</evidence>
<evidence type="ECO:0000256" key="2">
    <source>
        <dbReference type="ARBA" id="ARBA00006039"/>
    </source>
</evidence>
<dbReference type="GO" id="GO:0051015">
    <property type="term" value="F:actin filament binding"/>
    <property type="evidence" value="ECO:0007669"/>
    <property type="project" value="TreeGrafter"/>
</dbReference>
<dbReference type="InterPro" id="IPR001698">
    <property type="entry name" value="CAPZB"/>
</dbReference>